<organism evidence="2 3">
    <name type="scientific">Ambispora gerdemannii</name>
    <dbReference type="NCBI Taxonomy" id="144530"/>
    <lineage>
        <taxon>Eukaryota</taxon>
        <taxon>Fungi</taxon>
        <taxon>Fungi incertae sedis</taxon>
        <taxon>Mucoromycota</taxon>
        <taxon>Glomeromycotina</taxon>
        <taxon>Glomeromycetes</taxon>
        <taxon>Archaeosporales</taxon>
        <taxon>Ambisporaceae</taxon>
        <taxon>Ambispora</taxon>
    </lineage>
</organism>
<proteinExistence type="predicted"/>
<gene>
    <name evidence="2" type="ORF">AGERDE_LOCUS1514</name>
</gene>
<dbReference type="EMBL" id="CAJVPL010000105">
    <property type="protein sequence ID" value="CAG8447529.1"/>
    <property type="molecule type" value="Genomic_DNA"/>
</dbReference>
<evidence type="ECO:0000256" key="1">
    <source>
        <dbReference type="SAM" id="MobiDB-lite"/>
    </source>
</evidence>
<dbReference type="AlphaFoldDB" id="A0A9N8VGL2"/>
<feature type="region of interest" description="Disordered" evidence="1">
    <location>
        <begin position="1"/>
        <end position="151"/>
    </location>
</feature>
<evidence type="ECO:0000313" key="3">
    <source>
        <dbReference type="Proteomes" id="UP000789831"/>
    </source>
</evidence>
<sequence length="167" mass="19592">TPMPMTKTIKARETARNYEEEGTPLQHQRQRKNTSPGPTARNYEEEGTPLQHQRQRKNTSPRPTARNYEEEGTPLQYQRQRKNTSPRPTARNYEEKGTPLQHQRQRKNTAAKPQHSQHLTEERWNGGDNNNKNGWNHDIYHHTDNQNATGVAMRRQNRNSLLNGRHT</sequence>
<dbReference type="Proteomes" id="UP000789831">
    <property type="component" value="Unassembled WGS sequence"/>
</dbReference>
<feature type="non-terminal residue" evidence="2">
    <location>
        <position position="167"/>
    </location>
</feature>
<evidence type="ECO:0000313" key="2">
    <source>
        <dbReference type="EMBL" id="CAG8447529.1"/>
    </source>
</evidence>
<protein>
    <submittedName>
        <fullName evidence="2">11005_t:CDS:1</fullName>
    </submittedName>
</protein>
<comment type="caution">
    <text evidence="2">The sequence shown here is derived from an EMBL/GenBank/DDBJ whole genome shotgun (WGS) entry which is preliminary data.</text>
</comment>
<keyword evidence="3" id="KW-1185">Reference proteome</keyword>
<name>A0A9N8VGL2_9GLOM</name>
<accession>A0A9N8VGL2</accession>
<reference evidence="2" key="1">
    <citation type="submission" date="2021-06" db="EMBL/GenBank/DDBJ databases">
        <authorList>
            <person name="Kallberg Y."/>
            <person name="Tangrot J."/>
            <person name="Rosling A."/>
        </authorList>
    </citation>
    <scope>NUCLEOTIDE SEQUENCE</scope>
    <source>
        <strain evidence="2">MT106</strain>
    </source>
</reference>
<feature type="compositionally biased region" description="Basic and acidic residues" evidence="1">
    <location>
        <begin position="10"/>
        <end position="19"/>
    </location>
</feature>
<feature type="compositionally biased region" description="Low complexity" evidence="1">
    <location>
        <begin position="126"/>
        <end position="136"/>
    </location>
</feature>